<reference evidence="1 2" key="2">
    <citation type="submission" date="2007-09" db="EMBL/GenBank/DDBJ databases">
        <title>Draft genome sequence of Clostridium bolteae (ATCC BAA-613).</title>
        <authorList>
            <person name="Sudarsanam P."/>
            <person name="Ley R."/>
            <person name="Guruge J."/>
            <person name="Turnbaugh P.J."/>
            <person name="Mahowald M."/>
            <person name="Liep D."/>
            <person name="Gordon J."/>
        </authorList>
    </citation>
    <scope>NUCLEOTIDE SEQUENCE [LARGE SCALE GENOMIC DNA]</scope>
    <source>
        <strain evidence="2">ATCC BAA-613 / DSM 15670 / CCUG 46953 / JCM 12243 / WAL 16351</strain>
    </source>
</reference>
<organism evidence="1 2">
    <name type="scientific">Enterocloster bolteae (strain ATCC BAA-613 / DSM 15670 / CCUG 46953 / JCM 12243 / WAL 16351)</name>
    <name type="common">Clostridium bolteae</name>
    <dbReference type="NCBI Taxonomy" id="411902"/>
    <lineage>
        <taxon>Bacteria</taxon>
        <taxon>Bacillati</taxon>
        <taxon>Bacillota</taxon>
        <taxon>Clostridia</taxon>
        <taxon>Lachnospirales</taxon>
        <taxon>Lachnospiraceae</taxon>
        <taxon>Enterocloster</taxon>
    </lineage>
</organism>
<evidence type="ECO:0000313" key="1">
    <source>
        <dbReference type="EMBL" id="EDP16548.1"/>
    </source>
</evidence>
<dbReference type="EMBL" id="ABCC02000029">
    <property type="protein sequence ID" value="EDP16548.1"/>
    <property type="molecule type" value="Genomic_DNA"/>
</dbReference>
<dbReference type="PaxDb" id="411902-CLOBOL_03316"/>
<dbReference type="Proteomes" id="UP000005396">
    <property type="component" value="Unassembled WGS sequence"/>
</dbReference>
<name>A8RSG7_ENTBW</name>
<gene>
    <name evidence="1" type="ORF">CLOBOL_03316</name>
</gene>
<proteinExistence type="predicted"/>
<protein>
    <submittedName>
        <fullName evidence="1">Uncharacterized protein</fullName>
    </submittedName>
</protein>
<dbReference type="AlphaFoldDB" id="A8RSG7"/>
<evidence type="ECO:0000313" key="2">
    <source>
        <dbReference type="Proteomes" id="UP000005396"/>
    </source>
</evidence>
<dbReference type="HOGENOM" id="CLU_3307274_0_0_9"/>
<sequence>MITDFAADCFPAHAGLCRRQMLSRGTYPNRGMSCGLFVP</sequence>
<comment type="caution">
    <text evidence="1">The sequence shown here is derived from an EMBL/GenBank/DDBJ whole genome shotgun (WGS) entry which is preliminary data.</text>
</comment>
<accession>A8RSG7</accession>
<reference evidence="1 2" key="1">
    <citation type="submission" date="2007-08" db="EMBL/GenBank/DDBJ databases">
        <authorList>
            <person name="Fulton L."/>
            <person name="Clifton S."/>
            <person name="Fulton B."/>
            <person name="Xu J."/>
            <person name="Minx P."/>
            <person name="Pepin K.H."/>
            <person name="Johnson M."/>
            <person name="Thiruvilangam P."/>
            <person name="Bhonagiri V."/>
            <person name="Nash W.E."/>
            <person name="Mardis E.R."/>
            <person name="Wilson R.K."/>
        </authorList>
    </citation>
    <scope>NUCLEOTIDE SEQUENCE [LARGE SCALE GENOMIC DNA]</scope>
    <source>
        <strain evidence="2">ATCC BAA-613 / DSM 15670 / CCUG 46953 / JCM 12243 / WAL 16351</strain>
    </source>
</reference>